<sequence length="246" mass="28781">MGKFLLIAVGFLIFISCEMEDPIDAEINDKYLELAYDRSYQYPDGFYFKNNVMGNVYYENTVSIKPTDERENIWIELDTDDIKQAKTWSDLSNELSSVYREAVLEAETDKYFEITRVNIQNENDTLLSRVHRSGYFISLYNRFTDIDTIGVFNGEMTSNKVKELIEYLWTSGTLSIYDKVVESSITDKEDLFVHEIQSLRTVYGDFGIHDIIYVYDNEIKLDKATKILTINRELIKEIEGNFNEGW</sequence>
<reference evidence="2" key="1">
    <citation type="journal article" date="2019" name="Int. J. Syst. Evol. Microbiol.">
        <title>The Global Catalogue of Microorganisms (GCM) 10K type strain sequencing project: providing services to taxonomists for standard genome sequencing and annotation.</title>
        <authorList>
            <consortium name="The Broad Institute Genomics Platform"/>
            <consortium name="The Broad Institute Genome Sequencing Center for Infectious Disease"/>
            <person name="Wu L."/>
            <person name="Ma J."/>
        </authorList>
    </citation>
    <scope>NUCLEOTIDE SEQUENCE [LARGE SCALE GENOMIC DNA]</scope>
    <source>
        <strain evidence="2">CECT 7706</strain>
    </source>
</reference>
<evidence type="ECO:0000313" key="2">
    <source>
        <dbReference type="Proteomes" id="UP001236663"/>
    </source>
</evidence>
<proteinExistence type="predicted"/>
<evidence type="ECO:0000313" key="1">
    <source>
        <dbReference type="EMBL" id="MDN3688341.1"/>
    </source>
</evidence>
<dbReference type="Proteomes" id="UP001236663">
    <property type="component" value="Unassembled WGS sequence"/>
</dbReference>
<keyword evidence="2" id="KW-1185">Reference proteome</keyword>
<dbReference type="PROSITE" id="PS51257">
    <property type="entry name" value="PROKAR_LIPOPROTEIN"/>
    <property type="match status" value="1"/>
</dbReference>
<comment type="caution">
    <text evidence="1">The sequence shown here is derived from an EMBL/GenBank/DDBJ whole genome shotgun (WGS) entry which is preliminary data.</text>
</comment>
<dbReference type="RefSeq" id="WP_163386016.1">
    <property type="nucleotide sequence ID" value="NZ_JAUFQS010000009.1"/>
</dbReference>
<evidence type="ECO:0008006" key="3">
    <source>
        <dbReference type="Google" id="ProtNLM"/>
    </source>
</evidence>
<gene>
    <name evidence="1" type="ORF">QWZ15_10905</name>
</gene>
<organism evidence="1 2">
    <name type="scientific">Cyclobacterium jeungdonense</name>
    <dbReference type="NCBI Taxonomy" id="708087"/>
    <lineage>
        <taxon>Bacteria</taxon>
        <taxon>Pseudomonadati</taxon>
        <taxon>Bacteroidota</taxon>
        <taxon>Cytophagia</taxon>
        <taxon>Cytophagales</taxon>
        <taxon>Cyclobacteriaceae</taxon>
        <taxon>Cyclobacterium</taxon>
    </lineage>
</organism>
<accession>A0ABT8C7I7</accession>
<name>A0ABT8C7I7_9BACT</name>
<dbReference type="EMBL" id="JAUFQS010000009">
    <property type="protein sequence ID" value="MDN3688341.1"/>
    <property type="molecule type" value="Genomic_DNA"/>
</dbReference>
<protein>
    <recommendedName>
        <fullName evidence="3">DUF4919 domain-containing protein</fullName>
    </recommendedName>
</protein>